<accession>A0ABY1K9F8</accession>
<dbReference type="InterPro" id="IPR023772">
    <property type="entry name" value="DNA-bd_HTH_TetR-type_CS"/>
</dbReference>
<evidence type="ECO:0000313" key="5">
    <source>
        <dbReference type="Proteomes" id="UP000186666"/>
    </source>
</evidence>
<keyword evidence="5" id="KW-1185">Reference proteome</keyword>
<dbReference type="InterPro" id="IPR050109">
    <property type="entry name" value="HTH-type_TetR-like_transc_reg"/>
</dbReference>
<sequence length="197" mass="22532">MEYSELDIKMRILLSAKKLFARQGYDGTSVRQICEEANANIALVSYHFGGKEKVFEALFVNLFPHKDLLDIKDLLQDPVEGMRTMIHGVIKFTIADKELSDIVQQEIMLESNRMRVVLEFVNPMWSKVKQLLEKGKEEGVFHFTSLPQALLMVINLSLAHKKTCLIQKLFPNDELVPDILADQTVEFILRGLGALER</sequence>
<evidence type="ECO:0000256" key="1">
    <source>
        <dbReference type="ARBA" id="ARBA00023125"/>
    </source>
</evidence>
<reference evidence="4 5" key="1">
    <citation type="submission" date="2017-01" db="EMBL/GenBank/DDBJ databases">
        <authorList>
            <person name="Varghese N."/>
            <person name="Submissions S."/>
        </authorList>
    </citation>
    <scope>NUCLEOTIDE SEQUENCE [LARGE SCALE GENOMIC DNA]</scope>
    <source>
        <strain evidence="4 5">ATCC 23464</strain>
    </source>
</reference>
<dbReference type="Pfam" id="PF17938">
    <property type="entry name" value="TetR_C_29"/>
    <property type="match status" value="1"/>
</dbReference>
<comment type="caution">
    <text evidence="4">The sequence shown here is derived from an EMBL/GenBank/DDBJ whole genome shotgun (WGS) entry which is preliminary data.</text>
</comment>
<name>A0ABY1K9F8_9BACL</name>
<organism evidence="4 5">
    <name type="scientific">Paenibacillus macquariensis</name>
    <dbReference type="NCBI Taxonomy" id="948756"/>
    <lineage>
        <taxon>Bacteria</taxon>
        <taxon>Bacillati</taxon>
        <taxon>Bacillota</taxon>
        <taxon>Bacilli</taxon>
        <taxon>Bacillales</taxon>
        <taxon>Paenibacillaceae</taxon>
        <taxon>Paenibacillus</taxon>
    </lineage>
</organism>
<dbReference type="InterPro" id="IPR009057">
    <property type="entry name" value="Homeodomain-like_sf"/>
</dbReference>
<dbReference type="EMBL" id="FTNK01000014">
    <property type="protein sequence ID" value="SIR45454.1"/>
    <property type="molecule type" value="Genomic_DNA"/>
</dbReference>
<dbReference type="InterPro" id="IPR041474">
    <property type="entry name" value="NicS_C"/>
</dbReference>
<dbReference type="RefSeq" id="WP_068592034.1">
    <property type="nucleotide sequence ID" value="NZ_FTNK01000014.1"/>
</dbReference>
<dbReference type="PANTHER" id="PTHR30328">
    <property type="entry name" value="TRANSCRIPTIONAL REPRESSOR"/>
    <property type="match status" value="1"/>
</dbReference>
<dbReference type="PROSITE" id="PS50977">
    <property type="entry name" value="HTH_TETR_2"/>
    <property type="match status" value="1"/>
</dbReference>
<proteinExistence type="predicted"/>
<evidence type="ECO:0000256" key="2">
    <source>
        <dbReference type="PROSITE-ProRule" id="PRU00335"/>
    </source>
</evidence>
<dbReference type="Proteomes" id="UP000186666">
    <property type="component" value="Unassembled WGS sequence"/>
</dbReference>
<dbReference type="Pfam" id="PF00440">
    <property type="entry name" value="TetR_N"/>
    <property type="match status" value="1"/>
</dbReference>
<dbReference type="PROSITE" id="PS01081">
    <property type="entry name" value="HTH_TETR_1"/>
    <property type="match status" value="1"/>
</dbReference>
<dbReference type="Gene3D" id="1.10.357.10">
    <property type="entry name" value="Tetracycline Repressor, domain 2"/>
    <property type="match status" value="1"/>
</dbReference>
<dbReference type="InterPro" id="IPR036271">
    <property type="entry name" value="Tet_transcr_reg_TetR-rel_C_sf"/>
</dbReference>
<dbReference type="InterPro" id="IPR001647">
    <property type="entry name" value="HTH_TetR"/>
</dbReference>
<dbReference type="Gene3D" id="1.10.10.60">
    <property type="entry name" value="Homeodomain-like"/>
    <property type="match status" value="1"/>
</dbReference>
<feature type="domain" description="HTH tetR-type" evidence="3">
    <location>
        <begin position="6"/>
        <end position="66"/>
    </location>
</feature>
<gene>
    <name evidence="4" type="ORF">SAMN05421578_114118</name>
</gene>
<dbReference type="PANTHER" id="PTHR30328:SF54">
    <property type="entry name" value="HTH-TYPE TRANSCRIPTIONAL REPRESSOR SCO4008"/>
    <property type="match status" value="1"/>
</dbReference>
<dbReference type="SUPFAM" id="SSF46689">
    <property type="entry name" value="Homeodomain-like"/>
    <property type="match status" value="1"/>
</dbReference>
<feature type="DNA-binding region" description="H-T-H motif" evidence="2">
    <location>
        <begin position="29"/>
        <end position="48"/>
    </location>
</feature>
<protein>
    <submittedName>
        <fullName evidence="4">Transcriptional regulator, TetR family</fullName>
    </submittedName>
</protein>
<dbReference type="PRINTS" id="PR00455">
    <property type="entry name" value="HTHTETR"/>
</dbReference>
<keyword evidence="1 2" id="KW-0238">DNA-binding</keyword>
<evidence type="ECO:0000259" key="3">
    <source>
        <dbReference type="PROSITE" id="PS50977"/>
    </source>
</evidence>
<dbReference type="SUPFAM" id="SSF48498">
    <property type="entry name" value="Tetracyclin repressor-like, C-terminal domain"/>
    <property type="match status" value="1"/>
</dbReference>
<evidence type="ECO:0000313" key="4">
    <source>
        <dbReference type="EMBL" id="SIR45454.1"/>
    </source>
</evidence>